<feature type="region of interest" description="Disordered" evidence="1">
    <location>
        <begin position="152"/>
        <end position="204"/>
    </location>
</feature>
<dbReference type="SUPFAM" id="SSF54695">
    <property type="entry name" value="POZ domain"/>
    <property type="match status" value="1"/>
</dbReference>
<organism evidence="3">
    <name type="scientific">Pseudogymnoascus destructans</name>
    <dbReference type="NCBI Taxonomy" id="655981"/>
    <lineage>
        <taxon>Eukaryota</taxon>
        <taxon>Fungi</taxon>
        <taxon>Dikarya</taxon>
        <taxon>Ascomycota</taxon>
        <taxon>Pezizomycotina</taxon>
        <taxon>Leotiomycetes</taxon>
        <taxon>Thelebolales</taxon>
        <taxon>Thelebolaceae</taxon>
        <taxon>Pseudogymnoascus</taxon>
    </lineage>
</organism>
<dbReference type="OrthoDB" id="6359816at2759"/>
<evidence type="ECO:0000256" key="1">
    <source>
        <dbReference type="SAM" id="MobiDB-lite"/>
    </source>
</evidence>
<protein>
    <recommendedName>
        <fullName evidence="2">BTB domain-containing protein</fullName>
    </recommendedName>
</protein>
<feature type="compositionally biased region" description="Polar residues" evidence="1">
    <location>
        <begin position="1"/>
        <end position="15"/>
    </location>
</feature>
<name>A0A177A8W9_9PEZI</name>
<dbReference type="GeneID" id="36288205"/>
<accession>A0A177A8W9</accession>
<evidence type="ECO:0000313" key="3">
    <source>
        <dbReference type="EMBL" id="OAF58586.1"/>
    </source>
</evidence>
<dbReference type="eggNOG" id="ENOG502SP89">
    <property type="taxonomic scope" value="Eukaryota"/>
</dbReference>
<sequence>MSTTTTPHAESSATATRGKERTLADAMREPSVAVPAVVVLDEAHVEVPRRVFVSANRDLWLSTVDGRHQSPIIPVRCGPEAETFYVHKDILTKSEFFRNALDGRFREAGEQAVDLPEEGPALFSFVVAYLYEGKFSPIKPAADALVVELPKGKGREGEEENEGSESGSGSEIGNSSSDDSMPSERRLQARHRRQQRNLDRLSTCFNHNQRPPCWNCGVQSNRPPPLRRAYAGYVAPPGVWGVPPPPPPMGVHPPHPGAIMNRRGPPRPHDGNQPRLSRDRGIADPAPDPRMDGEDMRTWLMAYELSVDVYICAERYCLDNFKACIRLCIIDYLETAGMDAAQPLLLECCRKLHAGLSSNDVLLKMVFARVGFMLARLWKNYGEETHLFWMENAEVGGMIMKETMERREMDAGDDLPAMSRVFQVGR</sequence>
<gene>
    <name evidence="3" type="ORF">VC83_05138</name>
</gene>
<dbReference type="InterPro" id="IPR000210">
    <property type="entry name" value="BTB/POZ_dom"/>
</dbReference>
<dbReference type="PROSITE" id="PS50097">
    <property type="entry name" value="BTB"/>
    <property type="match status" value="1"/>
</dbReference>
<feature type="compositionally biased region" description="Basic and acidic residues" evidence="1">
    <location>
        <begin position="267"/>
        <end position="290"/>
    </location>
</feature>
<feature type="domain" description="BTB" evidence="2">
    <location>
        <begin position="69"/>
        <end position="139"/>
    </location>
</feature>
<dbReference type="VEuPathDB" id="FungiDB:GMDG_04809"/>
<dbReference type="PANTHER" id="PTHR47843">
    <property type="entry name" value="BTB DOMAIN-CONTAINING PROTEIN-RELATED"/>
    <property type="match status" value="1"/>
</dbReference>
<dbReference type="PANTHER" id="PTHR47843:SF6">
    <property type="entry name" value="BTB DOMAIN-CONTAINING PROTEIN"/>
    <property type="match status" value="1"/>
</dbReference>
<dbReference type="CDD" id="cd18186">
    <property type="entry name" value="BTB_POZ_ZBTB_KLHL-like"/>
    <property type="match status" value="1"/>
</dbReference>
<dbReference type="Gene3D" id="3.30.710.10">
    <property type="entry name" value="Potassium Channel Kv1.1, Chain A"/>
    <property type="match status" value="1"/>
</dbReference>
<dbReference type="AlphaFoldDB" id="A0A177A8W9"/>
<dbReference type="EMBL" id="KV441396">
    <property type="protein sequence ID" value="OAF58586.1"/>
    <property type="molecule type" value="Genomic_DNA"/>
</dbReference>
<dbReference type="Proteomes" id="UP000077154">
    <property type="component" value="Unassembled WGS sequence"/>
</dbReference>
<feature type="region of interest" description="Disordered" evidence="1">
    <location>
        <begin position="255"/>
        <end position="290"/>
    </location>
</feature>
<feature type="region of interest" description="Disordered" evidence="1">
    <location>
        <begin position="1"/>
        <end position="22"/>
    </location>
</feature>
<proteinExistence type="predicted"/>
<dbReference type="RefSeq" id="XP_024323871.1">
    <property type="nucleotide sequence ID" value="XM_024468763.1"/>
</dbReference>
<feature type="compositionally biased region" description="Low complexity" evidence="1">
    <location>
        <begin position="164"/>
        <end position="177"/>
    </location>
</feature>
<dbReference type="InterPro" id="IPR011333">
    <property type="entry name" value="SKP1/BTB/POZ_sf"/>
</dbReference>
<evidence type="ECO:0000259" key="2">
    <source>
        <dbReference type="PROSITE" id="PS50097"/>
    </source>
</evidence>
<reference evidence="3" key="1">
    <citation type="submission" date="2016-03" db="EMBL/GenBank/DDBJ databases">
        <title>Updated assembly of Pseudogymnoascus destructans, the fungus causing white-nose syndrome of bats.</title>
        <authorList>
            <person name="Palmer J.M."/>
            <person name="Drees K.P."/>
            <person name="Foster J.T."/>
            <person name="Lindner D.L."/>
        </authorList>
    </citation>
    <scope>NUCLEOTIDE SEQUENCE [LARGE SCALE GENOMIC DNA]</scope>
    <source>
        <strain evidence="3">20631-21</strain>
    </source>
</reference>